<sequence length="269" mass="28573" precursor="true">MTDRARTHSRTLRARAGTVLAVAAAALLCGGAATAGAAERWPPGGTADGVRIAQRGGQSAIVFEQRASRLYRTIAGKRVTVVCVEKARSRSFMVTESSASTELVAPKTRQPQRISGLARGADYCRVWLPKRTVRRSGSRGTIGPRPVVAIATTERGTVHLDEEATAMTMDLVITVAGSIADDGGFASSARVVRFFDRAGRAAPIEVVALASPADTPPAGKVGYYRGGREHAAAVMLSTSDRRLFMELLPDDELRTNVLGYINGYGSEIE</sequence>
<dbReference type="RefSeq" id="WP_012936908.1">
    <property type="nucleotide sequence ID" value="NC_013739.1"/>
</dbReference>
<feature type="chain" id="PRO_5003043372" evidence="1">
    <location>
        <begin position="38"/>
        <end position="269"/>
    </location>
</feature>
<feature type="signal peptide" evidence="1">
    <location>
        <begin position="1"/>
        <end position="37"/>
    </location>
</feature>
<organism evidence="2 3">
    <name type="scientific">Conexibacter woesei (strain DSM 14684 / CCUG 47730 / CIP 108061 / JCM 11494 / NBRC 100937 / ID131577)</name>
    <dbReference type="NCBI Taxonomy" id="469383"/>
    <lineage>
        <taxon>Bacteria</taxon>
        <taxon>Bacillati</taxon>
        <taxon>Actinomycetota</taxon>
        <taxon>Thermoleophilia</taxon>
        <taxon>Solirubrobacterales</taxon>
        <taxon>Conexibacteraceae</taxon>
        <taxon>Conexibacter</taxon>
    </lineage>
</organism>
<proteinExistence type="predicted"/>
<keyword evidence="1" id="KW-0732">Signal</keyword>
<dbReference type="OrthoDB" id="5250096at2"/>
<reference evidence="2 3" key="1">
    <citation type="journal article" date="2010" name="Stand. Genomic Sci.">
        <title>Complete genome sequence of Conexibacter woesei type strain (ID131577).</title>
        <authorList>
            <person name="Pukall R."/>
            <person name="Lapidus A."/>
            <person name="Glavina Del Rio T."/>
            <person name="Copeland A."/>
            <person name="Tice H."/>
            <person name="Cheng J.-F."/>
            <person name="Lucas S."/>
            <person name="Chen F."/>
            <person name="Nolan M."/>
            <person name="Bruce D."/>
            <person name="Goodwin L."/>
            <person name="Pitluck S."/>
            <person name="Mavromatis K."/>
            <person name="Ivanova N."/>
            <person name="Ovchinnikova G."/>
            <person name="Pati A."/>
            <person name="Chen A."/>
            <person name="Palaniappan K."/>
            <person name="Land M."/>
            <person name="Hauser L."/>
            <person name="Chang Y.-J."/>
            <person name="Jeffries C.D."/>
            <person name="Chain P."/>
            <person name="Meincke L."/>
            <person name="Sims D."/>
            <person name="Brettin T."/>
            <person name="Detter J.C."/>
            <person name="Rohde M."/>
            <person name="Goeker M."/>
            <person name="Bristow J."/>
            <person name="Eisen J.A."/>
            <person name="Markowitz V."/>
            <person name="Kyrpides N.C."/>
            <person name="Klenk H.-P."/>
            <person name="Hugenholtz P."/>
        </authorList>
    </citation>
    <scope>NUCLEOTIDE SEQUENCE [LARGE SCALE GENOMIC DNA]</scope>
    <source>
        <strain evidence="3">DSM 14684 / CIP 108061 / JCM 11494 / NBRC 100937 / ID131577</strain>
    </source>
</reference>
<protein>
    <submittedName>
        <fullName evidence="2">Uncharacterized protein</fullName>
    </submittedName>
</protein>
<dbReference type="STRING" id="469383.Cwoe_5452"/>
<gene>
    <name evidence="2" type="ordered locus">Cwoe_5452</name>
</gene>
<dbReference type="EMBL" id="CP001854">
    <property type="protein sequence ID" value="ADB53857.1"/>
    <property type="molecule type" value="Genomic_DNA"/>
</dbReference>
<evidence type="ECO:0000313" key="3">
    <source>
        <dbReference type="Proteomes" id="UP000008229"/>
    </source>
</evidence>
<evidence type="ECO:0000313" key="2">
    <source>
        <dbReference type="EMBL" id="ADB53857.1"/>
    </source>
</evidence>
<keyword evidence="3" id="KW-1185">Reference proteome</keyword>
<reference evidence="3" key="2">
    <citation type="submission" date="2010-01" db="EMBL/GenBank/DDBJ databases">
        <title>The complete genome of Conexibacter woesei DSM 14684.</title>
        <authorList>
            <consortium name="US DOE Joint Genome Institute (JGI-PGF)"/>
            <person name="Lucas S."/>
            <person name="Copeland A."/>
            <person name="Lapidus A."/>
            <person name="Glavina del Rio T."/>
            <person name="Dalin E."/>
            <person name="Tice H."/>
            <person name="Bruce D."/>
            <person name="Goodwin L."/>
            <person name="Pitluck S."/>
            <person name="Kyrpides N."/>
            <person name="Mavromatis K."/>
            <person name="Ivanova N."/>
            <person name="Mikhailova N."/>
            <person name="Chertkov O."/>
            <person name="Brettin T."/>
            <person name="Detter J.C."/>
            <person name="Han C."/>
            <person name="Larimer F."/>
            <person name="Land M."/>
            <person name="Hauser L."/>
            <person name="Markowitz V."/>
            <person name="Cheng J.-F."/>
            <person name="Hugenholtz P."/>
            <person name="Woyke T."/>
            <person name="Wu D."/>
            <person name="Pukall R."/>
            <person name="Steenblock K."/>
            <person name="Schneider S."/>
            <person name="Klenk H.-P."/>
            <person name="Eisen J.A."/>
        </authorList>
    </citation>
    <scope>NUCLEOTIDE SEQUENCE [LARGE SCALE GENOMIC DNA]</scope>
    <source>
        <strain evidence="3">DSM 14684 / CIP 108061 / JCM 11494 / NBRC 100937 / ID131577</strain>
    </source>
</reference>
<dbReference type="Proteomes" id="UP000008229">
    <property type="component" value="Chromosome"/>
</dbReference>
<dbReference type="HOGENOM" id="CLU_1076504_0_0_11"/>
<dbReference type="AlphaFoldDB" id="D3EZL9"/>
<evidence type="ECO:0000256" key="1">
    <source>
        <dbReference type="SAM" id="SignalP"/>
    </source>
</evidence>
<accession>D3EZL9</accession>
<dbReference type="KEGG" id="cwo:Cwoe_5452"/>
<name>D3EZL9_CONWI</name>